<dbReference type="EMBL" id="CP104006">
    <property type="protein sequence ID" value="UWM46312.1"/>
    <property type="molecule type" value="Genomic_DNA"/>
</dbReference>
<sequence length="263" mass="29899">MNKALIGYSGFVGSTLLRQATFTHLYRSTNIAEIDGHEFNVVVCAGAPAQKWLANKEPDIDREKIDSLIEHLKTIKCKKFILISTVDVFKTPIGVNESTIVELEDLHAYGSNRRRLEQFVESYFDDYLIVRLPGLVGPGLRKNIIFDFLHQNNLDAIESRNIFQFYPMTNLWFDITIALEANLKLIHLTGSPISVASVAKQGFSIEFQQNLRGEPIKYDMQTLHAKLFNTKGNYQYSSRETIHAIRAYAQYEAITSKIHPGAE</sequence>
<reference evidence="1" key="1">
    <citation type="submission" date="2022-08" db="EMBL/GenBank/DDBJ databases">
        <authorList>
            <person name="Bogun A."/>
            <person name="Kislichkina A."/>
            <person name="Solomentsev V."/>
            <person name="Skryabin Y."/>
            <person name="Sizova A."/>
            <person name="Platonov M."/>
            <person name="Dentovskaya S."/>
        </authorList>
    </citation>
    <scope>NUCLEOTIDE SEQUENCE</scope>
    <source>
        <strain evidence="1">SCPM-O-B-7604</strain>
    </source>
</reference>
<proteinExistence type="predicted"/>
<dbReference type="RefSeq" id="WP_050150577.1">
    <property type="nucleotide sequence ID" value="NZ_CABHWQ010000048.1"/>
</dbReference>
<organism evidence="1 2">
    <name type="scientific">Yersinia alsatica</name>
    <dbReference type="NCBI Taxonomy" id="2890317"/>
    <lineage>
        <taxon>Bacteria</taxon>
        <taxon>Pseudomonadati</taxon>
        <taxon>Pseudomonadota</taxon>
        <taxon>Gammaproteobacteria</taxon>
        <taxon>Enterobacterales</taxon>
        <taxon>Yersiniaceae</taxon>
        <taxon>Yersinia</taxon>
    </lineage>
</organism>
<evidence type="ECO:0000313" key="1">
    <source>
        <dbReference type="EMBL" id="UWM46312.1"/>
    </source>
</evidence>
<accession>A0ABY5US57</accession>
<name>A0ABY5US57_9GAMM</name>
<dbReference type="Gene3D" id="3.40.50.720">
    <property type="entry name" value="NAD(P)-binding Rossmann-like Domain"/>
    <property type="match status" value="1"/>
</dbReference>
<protein>
    <submittedName>
        <fullName evidence="1">NAD(P)-dependent oxidoreductase</fullName>
    </submittedName>
</protein>
<dbReference type="InterPro" id="IPR036291">
    <property type="entry name" value="NAD(P)-bd_dom_sf"/>
</dbReference>
<dbReference type="GeneID" id="75139461"/>
<evidence type="ECO:0000313" key="2">
    <source>
        <dbReference type="Proteomes" id="UP001057860"/>
    </source>
</evidence>
<gene>
    <name evidence="1" type="ORF">N0H69_05640</name>
</gene>
<dbReference type="SUPFAM" id="SSF51735">
    <property type="entry name" value="NAD(P)-binding Rossmann-fold domains"/>
    <property type="match status" value="1"/>
</dbReference>
<dbReference type="Proteomes" id="UP001057860">
    <property type="component" value="Chromosome"/>
</dbReference>
<keyword evidence="2" id="KW-1185">Reference proteome</keyword>